<accession>A0A1S9DW56</accession>
<dbReference type="GO" id="GO:0005741">
    <property type="term" value="C:mitochondrial outer membrane"/>
    <property type="evidence" value="ECO:0007669"/>
    <property type="project" value="InterPro"/>
</dbReference>
<dbReference type="Gene3D" id="1.20.5.110">
    <property type="match status" value="1"/>
</dbReference>
<evidence type="ECO:0000256" key="1">
    <source>
        <dbReference type="SAM" id="MobiDB-lite"/>
    </source>
</evidence>
<feature type="region of interest" description="Disordered" evidence="1">
    <location>
        <begin position="236"/>
        <end position="287"/>
    </location>
</feature>
<dbReference type="GO" id="GO:0006626">
    <property type="term" value="P:protein targeting to mitochondrion"/>
    <property type="evidence" value="ECO:0007669"/>
    <property type="project" value="TreeGrafter"/>
</dbReference>
<dbReference type="EMBL" id="MKZY01000002">
    <property type="protein sequence ID" value="OOO13274.1"/>
    <property type="molecule type" value="Genomic_DNA"/>
</dbReference>
<dbReference type="AlphaFoldDB" id="A0A1S9DW56"/>
<evidence type="ECO:0000256" key="2">
    <source>
        <dbReference type="SAM" id="Phobius"/>
    </source>
</evidence>
<feature type="region of interest" description="Disordered" evidence="1">
    <location>
        <begin position="93"/>
        <end position="116"/>
    </location>
</feature>
<dbReference type="PANTHER" id="PTHR38402">
    <property type="entry name" value="MITOCHONDRIAL OUTER MEMBRANE PROTEIN OM14"/>
    <property type="match status" value="1"/>
</dbReference>
<feature type="compositionally biased region" description="Basic and acidic residues" evidence="1">
    <location>
        <begin position="97"/>
        <end position="115"/>
    </location>
</feature>
<protein>
    <submittedName>
        <fullName evidence="3">Uncharacterized protein</fullName>
    </submittedName>
</protein>
<dbReference type="SUPFAM" id="SSF58038">
    <property type="entry name" value="SNARE fusion complex"/>
    <property type="match status" value="1"/>
</dbReference>
<gene>
    <name evidence="3" type="ORF">OAory_01010230</name>
</gene>
<keyword evidence="2" id="KW-0472">Membrane</keyword>
<dbReference type="VEuPathDB" id="FungiDB:AO090005000437"/>
<keyword evidence="2" id="KW-0812">Transmembrane</keyword>
<dbReference type="eggNOG" id="KOG3251">
    <property type="taxonomic scope" value="Eukaryota"/>
</dbReference>
<dbReference type="InterPro" id="IPR039454">
    <property type="entry name" value="OM14"/>
</dbReference>
<dbReference type="PANTHER" id="PTHR38402:SF1">
    <property type="entry name" value="MITOCHONDRIAL OUTER MEMBRANE PROTEIN OM14"/>
    <property type="match status" value="1"/>
</dbReference>
<feature type="transmembrane region" description="Helical" evidence="2">
    <location>
        <begin position="135"/>
        <end position="155"/>
    </location>
</feature>
<feature type="transmembrane region" description="Helical" evidence="2">
    <location>
        <begin position="366"/>
        <end position="386"/>
    </location>
</feature>
<evidence type="ECO:0000313" key="3">
    <source>
        <dbReference type="EMBL" id="OOO13274.1"/>
    </source>
</evidence>
<reference evidence="3 4" key="1">
    <citation type="submission" date="2016-10" db="EMBL/GenBank/DDBJ databases">
        <title>Genome sequencing of Aspergillus oryzae BCC7051.</title>
        <authorList>
            <person name="Thammarongtham C."/>
            <person name="Vorapreeda T."/>
            <person name="Nookaew I."/>
            <person name="Srisuk T."/>
            <person name="Land M."/>
            <person name="Jeennor S."/>
            <person name="Laoteng K."/>
        </authorList>
    </citation>
    <scope>NUCLEOTIDE SEQUENCE [LARGE SCALE GENOMIC DNA]</scope>
    <source>
        <strain evidence="3 4">BCC7051</strain>
    </source>
</reference>
<name>A0A1S9DW56_ASPOZ</name>
<dbReference type="Pfam" id="PF12352">
    <property type="entry name" value="V-SNARE_C"/>
    <property type="match status" value="1"/>
</dbReference>
<dbReference type="FunFam" id="1.20.5.110:FF:000054">
    <property type="entry name" value="Protein transport protein BOS1"/>
    <property type="match status" value="1"/>
</dbReference>
<sequence>MSYAEVAAKGPEQSAEEVRDIPTHTFFVPNKLALIGIRTNTPVRRKSTQGLRAPSVGGIYKDESESTASLVDVDSQHVTVVDSNFLDQDIKTTTQAERIEQEESEENKKAKEERKAKAKAKAKASGVCRNSDNPVYIGNAVLLSLVGAGLGFGAYRKHAQGKLSWELIGLWSGAVGAFGQIAASLASLSRTVDDYSALSKKELIPEKQQKAFERVNNFRSELADYRLHFDRLRKEREDAQSVTNRNELLGRRPHHTATPENPYAQSSLPQSSAFAPSSSRGGLSFGASPADYNRETHALREQSFLANTSIQLDEFLDRGRAVLADLGQQREVLKGTQRRLYSVANTLGVSGETIRKVERRAKQDKWIFWGGVLIFFLFCWAVLHFLR</sequence>
<keyword evidence="2" id="KW-1133">Transmembrane helix</keyword>
<dbReference type="CDD" id="cd15863">
    <property type="entry name" value="SNARE_GS27"/>
    <property type="match status" value="1"/>
</dbReference>
<feature type="transmembrane region" description="Helical" evidence="2">
    <location>
        <begin position="167"/>
        <end position="188"/>
    </location>
</feature>
<evidence type="ECO:0000313" key="4">
    <source>
        <dbReference type="Proteomes" id="UP000190312"/>
    </source>
</evidence>
<organism evidence="3 4">
    <name type="scientific">Aspergillus oryzae</name>
    <name type="common">Yellow koji mold</name>
    <dbReference type="NCBI Taxonomy" id="5062"/>
    <lineage>
        <taxon>Eukaryota</taxon>
        <taxon>Fungi</taxon>
        <taxon>Dikarya</taxon>
        <taxon>Ascomycota</taxon>
        <taxon>Pezizomycotina</taxon>
        <taxon>Eurotiomycetes</taxon>
        <taxon>Eurotiomycetidae</taxon>
        <taxon>Eurotiales</taxon>
        <taxon>Aspergillaceae</taxon>
        <taxon>Aspergillus</taxon>
        <taxon>Aspergillus subgen. Circumdati</taxon>
    </lineage>
</organism>
<comment type="caution">
    <text evidence="3">The sequence shown here is derived from an EMBL/GenBank/DDBJ whole genome shotgun (WGS) entry which is preliminary data.</text>
</comment>
<feature type="compositionally biased region" description="Polar residues" evidence="1">
    <location>
        <begin position="263"/>
        <end position="281"/>
    </location>
</feature>
<dbReference type="Proteomes" id="UP000190312">
    <property type="component" value="Unassembled WGS sequence"/>
</dbReference>
<proteinExistence type="predicted"/>
<dbReference type="GO" id="GO:1990593">
    <property type="term" value="F:nascent polypeptide-associated complex binding"/>
    <property type="evidence" value="ECO:0007669"/>
    <property type="project" value="InterPro"/>
</dbReference>
<dbReference type="OrthoDB" id="158360at2759"/>